<dbReference type="AlphaFoldDB" id="A0AB39MBZ4"/>
<dbReference type="RefSeq" id="WP_369188701.1">
    <property type="nucleotide sequence ID" value="NZ_CP163431.1"/>
</dbReference>
<dbReference type="EMBL" id="CP163431">
    <property type="protein sequence ID" value="XDQ02586.1"/>
    <property type="molecule type" value="Genomic_DNA"/>
</dbReference>
<reference evidence="1" key="1">
    <citation type="submission" date="2024-07" db="EMBL/GenBank/DDBJ databases">
        <authorList>
            <person name="Yu S.T."/>
        </authorList>
    </citation>
    <scope>NUCLEOTIDE SEQUENCE</scope>
    <source>
        <strain evidence="1">R08</strain>
    </source>
</reference>
<sequence length="102" mass="11276">MPINYGYVRIKVHCLHGGDSYSYNAPNSRRGLVRPGTYFSLSSGHSMTYTVEATVFKIGISSQTMYNGTHTQKIEAGNKAEDHAIWGAKGTFYGKLGAFYSR</sequence>
<gene>
    <name evidence="1" type="ORF">AB5J58_21300</name>
</gene>
<evidence type="ECO:0000313" key="1">
    <source>
        <dbReference type="EMBL" id="XDQ02586.1"/>
    </source>
</evidence>
<proteinExistence type="predicted"/>
<name>A0AB39MBZ4_9ACTN</name>
<organism evidence="1">
    <name type="scientific">Streptomyces sp. R08</name>
    <dbReference type="NCBI Taxonomy" id="3238624"/>
    <lineage>
        <taxon>Bacteria</taxon>
        <taxon>Bacillati</taxon>
        <taxon>Actinomycetota</taxon>
        <taxon>Actinomycetes</taxon>
        <taxon>Kitasatosporales</taxon>
        <taxon>Streptomycetaceae</taxon>
        <taxon>Streptomyces</taxon>
    </lineage>
</organism>
<protein>
    <submittedName>
        <fullName evidence="1">Uncharacterized protein</fullName>
    </submittedName>
</protein>
<accession>A0AB39MBZ4</accession>